<dbReference type="KEGG" id="tet:TTHERM_001371771"/>
<dbReference type="AlphaFoldDB" id="W7XIL0"/>
<reference evidence="2" key="1">
    <citation type="journal article" date="2006" name="PLoS Biol.">
        <title>Macronuclear genome sequence of the ciliate Tetrahymena thermophila, a model eukaryote.</title>
        <authorList>
            <person name="Eisen J.A."/>
            <person name="Coyne R.S."/>
            <person name="Wu M."/>
            <person name="Wu D."/>
            <person name="Thiagarajan M."/>
            <person name="Wortman J.R."/>
            <person name="Badger J.H."/>
            <person name="Ren Q."/>
            <person name="Amedeo P."/>
            <person name="Jones K.M."/>
            <person name="Tallon L.J."/>
            <person name="Delcher A.L."/>
            <person name="Salzberg S.L."/>
            <person name="Silva J.C."/>
            <person name="Haas B.J."/>
            <person name="Majoros W.H."/>
            <person name="Farzad M."/>
            <person name="Carlton J.M."/>
            <person name="Smith R.K. Jr."/>
            <person name="Garg J."/>
            <person name="Pearlman R.E."/>
            <person name="Karrer K.M."/>
            <person name="Sun L."/>
            <person name="Manning G."/>
            <person name="Elde N.C."/>
            <person name="Turkewitz A.P."/>
            <person name="Asai D.J."/>
            <person name="Wilkes D.E."/>
            <person name="Wang Y."/>
            <person name="Cai H."/>
            <person name="Collins K."/>
            <person name="Stewart B.A."/>
            <person name="Lee S.R."/>
            <person name="Wilamowska K."/>
            <person name="Weinberg Z."/>
            <person name="Ruzzo W.L."/>
            <person name="Wloga D."/>
            <person name="Gaertig J."/>
            <person name="Frankel J."/>
            <person name="Tsao C.-C."/>
            <person name="Gorovsky M.A."/>
            <person name="Keeling P.J."/>
            <person name="Waller R.F."/>
            <person name="Patron N.J."/>
            <person name="Cherry J.M."/>
            <person name="Stover N.A."/>
            <person name="Krieger C.J."/>
            <person name="del Toro C."/>
            <person name="Ryder H.F."/>
            <person name="Williamson S.C."/>
            <person name="Barbeau R.A."/>
            <person name="Hamilton E.P."/>
            <person name="Orias E."/>
        </authorList>
    </citation>
    <scope>NUCLEOTIDE SEQUENCE [LARGE SCALE GENOMIC DNA]</scope>
    <source>
        <strain evidence="2">SB210</strain>
    </source>
</reference>
<name>W7XIL0_TETTS</name>
<evidence type="ECO:0000313" key="1">
    <source>
        <dbReference type="EMBL" id="EWS73379.1"/>
    </source>
</evidence>
<sequence>MNSEQQSELRHKINGYLQTKFYDFNEMFPRITELNVKLGWIQNNLTSIYDFYALASQCRGLNSLKFDLKQFQFYFFY</sequence>
<protein>
    <submittedName>
        <fullName evidence="1">Uncharacterized protein</fullName>
    </submittedName>
</protein>
<dbReference type="Proteomes" id="UP000009168">
    <property type="component" value="Unassembled WGS sequence"/>
</dbReference>
<gene>
    <name evidence="1" type="ORF">TTHERM_001371771</name>
</gene>
<dbReference type="InParanoid" id="W7XIL0"/>
<proteinExistence type="predicted"/>
<evidence type="ECO:0000313" key="2">
    <source>
        <dbReference type="Proteomes" id="UP000009168"/>
    </source>
</evidence>
<dbReference type="RefSeq" id="XP_012654089.1">
    <property type="nucleotide sequence ID" value="XM_012798635.1"/>
</dbReference>
<keyword evidence="2" id="KW-1185">Reference proteome</keyword>
<dbReference type="EMBL" id="GG662630">
    <property type="protein sequence ID" value="EWS73379.1"/>
    <property type="molecule type" value="Genomic_DNA"/>
</dbReference>
<accession>W7XIL0</accession>
<dbReference type="GeneID" id="24442238"/>
<organism evidence="1 2">
    <name type="scientific">Tetrahymena thermophila (strain SB210)</name>
    <dbReference type="NCBI Taxonomy" id="312017"/>
    <lineage>
        <taxon>Eukaryota</taxon>
        <taxon>Sar</taxon>
        <taxon>Alveolata</taxon>
        <taxon>Ciliophora</taxon>
        <taxon>Intramacronucleata</taxon>
        <taxon>Oligohymenophorea</taxon>
        <taxon>Hymenostomatida</taxon>
        <taxon>Tetrahymenina</taxon>
        <taxon>Tetrahymenidae</taxon>
        <taxon>Tetrahymena</taxon>
    </lineage>
</organism>